<dbReference type="Gene3D" id="3.40.50.80">
    <property type="entry name" value="Nucleotide-binding domain of ferredoxin-NADP reductase (FNR) module"/>
    <property type="match status" value="1"/>
</dbReference>
<gene>
    <name evidence="5" type="ORF">BJX63DRAFT_443357</name>
</gene>
<keyword evidence="1" id="KW-0001">2Fe-2S</keyword>
<name>A0ABR4HB89_9EURO</name>
<dbReference type="InterPro" id="IPR012675">
    <property type="entry name" value="Beta-grasp_dom_sf"/>
</dbReference>
<dbReference type="PANTHER" id="PTHR30212:SF2">
    <property type="entry name" value="PROTEIN YIIM"/>
    <property type="match status" value="1"/>
</dbReference>
<evidence type="ECO:0000259" key="3">
    <source>
        <dbReference type="PROSITE" id="PS51085"/>
    </source>
</evidence>
<dbReference type="PROSITE" id="PS00197">
    <property type="entry name" value="2FE2S_FER_1"/>
    <property type="match status" value="1"/>
</dbReference>
<evidence type="ECO:0000256" key="1">
    <source>
        <dbReference type="ARBA" id="ARBA00022714"/>
    </source>
</evidence>
<dbReference type="CDD" id="cd00207">
    <property type="entry name" value="fer2"/>
    <property type="match status" value="1"/>
</dbReference>
<keyword evidence="1" id="KW-0408">Iron</keyword>
<dbReference type="InterPro" id="IPR006058">
    <property type="entry name" value="2Fe2S_fd_BS"/>
</dbReference>
<organism evidence="5 6">
    <name type="scientific">Aspergillus granulosus</name>
    <dbReference type="NCBI Taxonomy" id="176169"/>
    <lineage>
        <taxon>Eukaryota</taxon>
        <taxon>Fungi</taxon>
        <taxon>Dikarya</taxon>
        <taxon>Ascomycota</taxon>
        <taxon>Pezizomycotina</taxon>
        <taxon>Eurotiomycetes</taxon>
        <taxon>Eurotiomycetidae</taxon>
        <taxon>Eurotiales</taxon>
        <taxon>Aspergillaceae</taxon>
        <taxon>Aspergillus</taxon>
        <taxon>Aspergillus subgen. Nidulantes</taxon>
    </lineage>
</organism>
<evidence type="ECO:0000256" key="2">
    <source>
        <dbReference type="ARBA" id="ARBA00023014"/>
    </source>
</evidence>
<dbReference type="SUPFAM" id="SSF52343">
    <property type="entry name" value="Ferredoxin reductase-like, C-terminal NADP-linked domain"/>
    <property type="match status" value="1"/>
</dbReference>
<dbReference type="Pfam" id="PF03473">
    <property type="entry name" value="MOSC"/>
    <property type="match status" value="1"/>
</dbReference>
<dbReference type="InterPro" id="IPR017938">
    <property type="entry name" value="Riboflavin_synthase-like_b-brl"/>
</dbReference>
<dbReference type="Gene3D" id="2.40.30.10">
    <property type="entry name" value="Translation factors"/>
    <property type="match status" value="1"/>
</dbReference>
<dbReference type="SUPFAM" id="SSF50800">
    <property type="entry name" value="PK beta-barrel domain-like"/>
    <property type="match status" value="1"/>
</dbReference>
<protein>
    <submittedName>
        <fullName evidence="5">Pyruvate kinase-like protein</fullName>
    </submittedName>
</protein>
<reference evidence="5 6" key="1">
    <citation type="submission" date="2024-07" db="EMBL/GenBank/DDBJ databases">
        <title>Section-level genome sequencing and comparative genomics of Aspergillus sections Usti and Cavernicolus.</title>
        <authorList>
            <consortium name="Lawrence Berkeley National Laboratory"/>
            <person name="Nybo J.L."/>
            <person name="Vesth T.C."/>
            <person name="Theobald S."/>
            <person name="Frisvad J.C."/>
            <person name="Larsen T.O."/>
            <person name="Kjaerboelling I."/>
            <person name="Rothschild-Mancinelli K."/>
            <person name="Lyhne E.K."/>
            <person name="Kogle M.E."/>
            <person name="Barry K."/>
            <person name="Clum A."/>
            <person name="Na H."/>
            <person name="Ledsgaard L."/>
            <person name="Lin J."/>
            <person name="Lipzen A."/>
            <person name="Kuo A."/>
            <person name="Riley R."/>
            <person name="Mondo S."/>
            <person name="Labutti K."/>
            <person name="Haridas S."/>
            <person name="Pangalinan J."/>
            <person name="Salamov A.A."/>
            <person name="Simmons B.A."/>
            <person name="Magnuson J.K."/>
            <person name="Chen J."/>
            <person name="Drula E."/>
            <person name="Henrissat B."/>
            <person name="Wiebenga A."/>
            <person name="Lubbers R.J."/>
            <person name="Gomes A.C."/>
            <person name="Makela M.R."/>
            <person name="Stajich J."/>
            <person name="Grigoriev I.V."/>
            <person name="Mortensen U.H."/>
            <person name="De Vries R.P."/>
            <person name="Baker S.E."/>
            <person name="Andersen M.R."/>
        </authorList>
    </citation>
    <scope>NUCLEOTIDE SEQUENCE [LARGE SCALE GENOMIC DNA]</scope>
    <source>
        <strain evidence="5 6">CBS 588.65</strain>
    </source>
</reference>
<sequence length="488" mass="53773">MVTFQDTDPGAISALEKPWRAETLAQVRTGKVKPTFSTREPSAIYKQRKAGAIKVTHLRCEGDEHAFELHGGPEKALLQYRTAQSEASFIPGAFRENFVATYANERNVCIGDVTGPRQPCYKLNHRFQAGDDMVLLERPNPEWRVARIQFYLYHNMRNEESMREILEVKELSTEMRDISTNRLKKQFENQAGRLQGAPEKALSTWLDYRVVEKTKETPQIYSLVFEALAPSKVTTMVASGCHVRVRLGGKLTRTYSVITGDSNRFQLAIALSEKSRGGSEYVHEKLLPSGAIQIGPITPSFPISDGASHHVFVARGIGITAFIASAQHCQRLGASCHLHYLVRSSDDIALKLLLAEFGSNITIYDKSAGKIFDTRTALKQSTTKPMVSPSNLHFETFETAKSGDPFTAQLADSNISVDGEESQTLLDVLRGAGFNIPSLCEAGNCGTCRVGVKDGRIYHRGTGLPEADKCSSILSCVSRGVGTIVLEL</sequence>
<dbReference type="Proteomes" id="UP001610334">
    <property type="component" value="Unassembled WGS sequence"/>
</dbReference>
<evidence type="ECO:0000259" key="4">
    <source>
        <dbReference type="PROSITE" id="PS51384"/>
    </source>
</evidence>
<dbReference type="InterPro" id="IPR005302">
    <property type="entry name" value="MoCF_Sase_C"/>
</dbReference>
<dbReference type="InterPro" id="IPR039261">
    <property type="entry name" value="FNR_nucleotide-bd"/>
</dbReference>
<dbReference type="Gene3D" id="3.10.20.30">
    <property type="match status" value="1"/>
</dbReference>
<feature type="domain" description="FAD-binding FR-type" evidence="4">
    <location>
        <begin position="203"/>
        <end position="304"/>
    </location>
</feature>
<dbReference type="PROSITE" id="PS51384">
    <property type="entry name" value="FAD_FR"/>
    <property type="match status" value="1"/>
</dbReference>
<keyword evidence="2" id="KW-0411">Iron-sulfur</keyword>
<dbReference type="CDD" id="cd06185">
    <property type="entry name" value="PDR_like"/>
    <property type="match status" value="1"/>
</dbReference>
<evidence type="ECO:0000313" key="5">
    <source>
        <dbReference type="EMBL" id="KAL2812733.1"/>
    </source>
</evidence>
<keyword evidence="1" id="KW-0479">Metal-binding</keyword>
<dbReference type="Gene3D" id="2.40.33.20">
    <property type="entry name" value="PK beta-barrel domain-like"/>
    <property type="match status" value="2"/>
</dbReference>
<dbReference type="PROSITE" id="PS51085">
    <property type="entry name" value="2FE2S_FER_2"/>
    <property type="match status" value="1"/>
</dbReference>
<dbReference type="PRINTS" id="PR00409">
    <property type="entry name" value="PHDIOXRDTASE"/>
</dbReference>
<keyword evidence="6" id="KW-1185">Reference proteome</keyword>
<evidence type="ECO:0000313" key="6">
    <source>
        <dbReference type="Proteomes" id="UP001610334"/>
    </source>
</evidence>
<feature type="domain" description="2Fe-2S ferredoxin-type" evidence="3">
    <location>
        <begin position="404"/>
        <end position="488"/>
    </location>
</feature>
<dbReference type="EMBL" id="JBFXLT010000045">
    <property type="protein sequence ID" value="KAL2812733.1"/>
    <property type="molecule type" value="Genomic_DNA"/>
</dbReference>
<dbReference type="Pfam" id="PF03475">
    <property type="entry name" value="YiiM_3-alpha"/>
    <property type="match status" value="1"/>
</dbReference>
<dbReference type="InterPro" id="IPR001041">
    <property type="entry name" value="2Fe-2S_ferredoxin-type"/>
</dbReference>
<dbReference type="SUPFAM" id="SSF54292">
    <property type="entry name" value="2Fe-2S ferredoxin-like"/>
    <property type="match status" value="1"/>
</dbReference>
<comment type="caution">
    <text evidence="5">The sequence shown here is derived from an EMBL/GenBank/DDBJ whole genome shotgun (WGS) entry which is preliminary data.</text>
</comment>
<proteinExistence type="predicted"/>
<dbReference type="PANTHER" id="PTHR30212">
    <property type="entry name" value="PROTEIN YIIM"/>
    <property type="match status" value="1"/>
</dbReference>
<dbReference type="InterPro" id="IPR036010">
    <property type="entry name" value="2Fe-2S_ferredoxin-like_sf"/>
</dbReference>
<dbReference type="InterPro" id="IPR052353">
    <property type="entry name" value="Benzoxazolinone_Detox_Enz"/>
</dbReference>
<dbReference type="SUPFAM" id="SSF63380">
    <property type="entry name" value="Riboflavin synthase domain-like"/>
    <property type="match status" value="1"/>
</dbReference>
<dbReference type="InterPro" id="IPR005163">
    <property type="entry name" value="Tri_helical_YiiM-like"/>
</dbReference>
<accession>A0ABR4HB89</accession>
<dbReference type="InterPro" id="IPR011037">
    <property type="entry name" value="Pyrv_Knase-like_insert_dom_sf"/>
</dbReference>
<dbReference type="InterPro" id="IPR017927">
    <property type="entry name" value="FAD-bd_FR_type"/>
</dbReference>
<dbReference type="Pfam" id="PF00111">
    <property type="entry name" value="Fer2"/>
    <property type="match status" value="1"/>
</dbReference>